<dbReference type="PANTHER" id="PTHR11078">
    <property type="entry name" value="N UTILIZATION SUBSTANCE PROTEIN B-RELATED"/>
    <property type="match status" value="1"/>
</dbReference>
<dbReference type="GO" id="GO:0006353">
    <property type="term" value="P:DNA-templated transcription termination"/>
    <property type="evidence" value="ECO:0007669"/>
    <property type="project" value="InterPro"/>
</dbReference>
<comment type="caution">
    <text evidence="7">The sequence shown here is derived from an EMBL/GenBank/DDBJ whole genome shotgun (WGS) entry which is preliminary data.</text>
</comment>
<dbReference type="STRING" id="946077.W5A_09009"/>
<evidence type="ECO:0000256" key="5">
    <source>
        <dbReference type="ARBA" id="ARBA00023163"/>
    </source>
</evidence>
<dbReference type="PANTHER" id="PTHR11078:SF3">
    <property type="entry name" value="ANTITERMINATION NUSB DOMAIN-CONTAINING PROTEIN"/>
    <property type="match status" value="1"/>
</dbReference>
<dbReference type="SUPFAM" id="SSF48013">
    <property type="entry name" value="NusB-like"/>
    <property type="match status" value="1"/>
</dbReference>
<keyword evidence="5" id="KW-0804">Transcription</keyword>
<evidence type="ECO:0000313" key="7">
    <source>
        <dbReference type="EMBL" id="EID74362.1"/>
    </source>
</evidence>
<dbReference type="GO" id="GO:0031564">
    <property type="term" value="P:transcription antitermination"/>
    <property type="evidence" value="ECO:0007669"/>
    <property type="project" value="UniProtKB-KW"/>
</dbReference>
<comment type="similarity">
    <text evidence="1">Belongs to the NusB family.</text>
</comment>
<accession>I0WD96</accession>
<evidence type="ECO:0000313" key="8">
    <source>
        <dbReference type="Proteomes" id="UP000005938"/>
    </source>
</evidence>
<organism evidence="7 8">
    <name type="scientific">Imtechella halotolerans K1</name>
    <dbReference type="NCBI Taxonomy" id="946077"/>
    <lineage>
        <taxon>Bacteria</taxon>
        <taxon>Pseudomonadati</taxon>
        <taxon>Bacteroidota</taxon>
        <taxon>Flavobacteriia</taxon>
        <taxon>Flavobacteriales</taxon>
        <taxon>Flavobacteriaceae</taxon>
        <taxon>Imtechella</taxon>
    </lineage>
</organism>
<dbReference type="InterPro" id="IPR035926">
    <property type="entry name" value="NusB-like_sf"/>
</dbReference>
<evidence type="ECO:0000256" key="1">
    <source>
        <dbReference type="ARBA" id="ARBA00005952"/>
    </source>
</evidence>
<dbReference type="AlphaFoldDB" id="I0WD96"/>
<dbReference type="InterPro" id="IPR006027">
    <property type="entry name" value="NusB_RsmB_TIM44"/>
</dbReference>
<evidence type="ECO:0000256" key="4">
    <source>
        <dbReference type="ARBA" id="ARBA00023015"/>
    </source>
</evidence>
<name>I0WD96_9FLAO</name>
<dbReference type="GO" id="GO:0005829">
    <property type="term" value="C:cytosol"/>
    <property type="evidence" value="ECO:0007669"/>
    <property type="project" value="TreeGrafter"/>
</dbReference>
<dbReference type="Pfam" id="PF01029">
    <property type="entry name" value="NusB"/>
    <property type="match status" value="1"/>
</dbReference>
<sequence length="303" mass="35237">MQSIYALHQSKTDSLEKEEKFLLNSIDNMYNLYLLLLSLLVEIRQHGEDQIVLSQKKYLATSEEKNPNRKFIDNKLLRALAANESLAEVQEERNIANWKLDDEYVVIIYQQILASSAYKEYMSLKETDFDTDRDFIVHIYKEIIATNEKLYEYLEDHKLTWLDDLPSVNTLLLKKLKKASETGAEGYFLPKLYKDEDDRDYAIQLLRKAVLNDEKFQQYIDGKTPNWDAERIAELDAIIIKMAICEFLKFASIPVKVTINEYLEIAKEYSTPKSSIFINGILDKVVKELEANNSLKKVGRGLV</sequence>
<keyword evidence="8" id="KW-1185">Reference proteome</keyword>
<gene>
    <name evidence="7" type="ORF">W5A_09009</name>
</gene>
<evidence type="ECO:0000256" key="3">
    <source>
        <dbReference type="ARBA" id="ARBA00022884"/>
    </source>
</evidence>
<proteinExistence type="inferred from homology"/>
<feature type="domain" description="NusB/RsmB/TIM44" evidence="6">
    <location>
        <begin position="194"/>
        <end position="287"/>
    </location>
</feature>
<dbReference type="NCBIfam" id="TIGR01951">
    <property type="entry name" value="nusB"/>
    <property type="match status" value="1"/>
</dbReference>
<keyword evidence="3" id="KW-0694">RNA-binding</keyword>
<dbReference type="Proteomes" id="UP000005938">
    <property type="component" value="Unassembled WGS sequence"/>
</dbReference>
<dbReference type="Gene3D" id="1.10.940.10">
    <property type="entry name" value="NusB-like"/>
    <property type="match status" value="1"/>
</dbReference>
<dbReference type="eggNOG" id="COG0781">
    <property type="taxonomic scope" value="Bacteria"/>
</dbReference>
<dbReference type="EMBL" id="AJJU01000011">
    <property type="protein sequence ID" value="EID74362.1"/>
    <property type="molecule type" value="Genomic_DNA"/>
</dbReference>
<dbReference type="GO" id="GO:0003723">
    <property type="term" value="F:RNA binding"/>
    <property type="evidence" value="ECO:0007669"/>
    <property type="project" value="UniProtKB-KW"/>
</dbReference>
<evidence type="ECO:0000259" key="6">
    <source>
        <dbReference type="Pfam" id="PF01029"/>
    </source>
</evidence>
<dbReference type="OrthoDB" id="9787568at2"/>
<evidence type="ECO:0000256" key="2">
    <source>
        <dbReference type="ARBA" id="ARBA00022814"/>
    </source>
</evidence>
<protein>
    <submittedName>
        <fullName evidence="7">Antitermination protein NusB</fullName>
    </submittedName>
</protein>
<dbReference type="PATRIC" id="fig|946077.3.peg.1824"/>
<keyword evidence="4" id="KW-0805">Transcription regulation</keyword>
<keyword evidence="2" id="KW-0889">Transcription antitermination</keyword>
<reference evidence="7 8" key="1">
    <citation type="journal article" date="2012" name="J. Bacteriol.">
        <title>Genome Sequence of the Halotolerant Bacterium Imtechella halotolerans K1T.</title>
        <authorList>
            <person name="Kumar S."/>
            <person name="Vikram S."/>
            <person name="Subramanian S."/>
            <person name="Raghava G.P."/>
            <person name="Pinnaka A.K."/>
        </authorList>
    </citation>
    <scope>NUCLEOTIDE SEQUENCE [LARGE SCALE GENOMIC DNA]</scope>
    <source>
        <strain evidence="7 8">K1</strain>
    </source>
</reference>
<dbReference type="InterPro" id="IPR011605">
    <property type="entry name" value="NusB_fam"/>
</dbReference>